<comment type="caution">
    <text evidence="1">The sequence shown here is derived from an EMBL/GenBank/DDBJ whole genome shotgun (WGS) entry which is preliminary data.</text>
</comment>
<reference evidence="1 2" key="1">
    <citation type="journal article" date="2022" name="bioRxiv">
        <title>The genome of the oomycete Peronosclerospora sorghi, a cosmopolitan pathogen of maize and sorghum, is inflated with dispersed pseudogenes.</title>
        <authorList>
            <person name="Fletcher K."/>
            <person name="Martin F."/>
            <person name="Isakeit T."/>
            <person name="Cavanaugh K."/>
            <person name="Magill C."/>
            <person name="Michelmore R."/>
        </authorList>
    </citation>
    <scope>NUCLEOTIDE SEQUENCE [LARGE SCALE GENOMIC DNA]</scope>
    <source>
        <strain evidence="1">P6</strain>
    </source>
</reference>
<protein>
    <submittedName>
        <fullName evidence="1">Uncharacterized protein</fullName>
    </submittedName>
</protein>
<evidence type="ECO:0000313" key="1">
    <source>
        <dbReference type="EMBL" id="KAI9909864.1"/>
    </source>
</evidence>
<sequence length="226" mass="24991">MTLTVLAAFYVACEQHAKLNPWDKLAERHAIRIDAVGKEELRLDGRHHVGRGTVFSSVISAHTGNGANGDSREHFRDLESRFLPPGEQVAKCPISTTPDVCSFDDLDVIVKHSLRIATVDGESLYSSAVVFRHGTPSVPDVTELAWLTRALRAQIEIIGHQPHTVMTMHDVERLRKVVKAQRERAPVDGTSDSHPGQDETQEDKAQVDDKEDGAELPDGEKECTIM</sequence>
<proteinExistence type="predicted"/>
<evidence type="ECO:0000313" key="2">
    <source>
        <dbReference type="Proteomes" id="UP001163321"/>
    </source>
</evidence>
<dbReference type="EMBL" id="CM047585">
    <property type="protein sequence ID" value="KAI9909864.1"/>
    <property type="molecule type" value="Genomic_DNA"/>
</dbReference>
<accession>A0ACC0VTR4</accession>
<dbReference type="Proteomes" id="UP001163321">
    <property type="component" value="Chromosome 6"/>
</dbReference>
<name>A0ACC0VTR4_9STRA</name>
<gene>
    <name evidence="1" type="ORF">PsorP6_010016</name>
</gene>
<organism evidence="1 2">
    <name type="scientific">Peronosclerospora sorghi</name>
    <dbReference type="NCBI Taxonomy" id="230839"/>
    <lineage>
        <taxon>Eukaryota</taxon>
        <taxon>Sar</taxon>
        <taxon>Stramenopiles</taxon>
        <taxon>Oomycota</taxon>
        <taxon>Peronosporomycetes</taxon>
        <taxon>Peronosporales</taxon>
        <taxon>Peronosporaceae</taxon>
        <taxon>Peronosclerospora</taxon>
    </lineage>
</organism>
<keyword evidence="2" id="KW-1185">Reference proteome</keyword>